<evidence type="ECO:0000256" key="4">
    <source>
        <dbReference type="SAM" id="SignalP"/>
    </source>
</evidence>
<dbReference type="SUPFAM" id="SSF53933">
    <property type="entry name" value="Microbial ribonucleases"/>
    <property type="match status" value="1"/>
</dbReference>
<feature type="chain" id="PRO_5043826112" evidence="4">
    <location>
        <begin position="19"/>
        <end position="168"/>
    </location>
</feature>
<sequence>MQLMKSHALKKYVPVVVAAVAATGWFGFQTSQDEDRGTSQGSSGLVSNETKNSSSVENKTGGSGYSRGNECPYATLPVEAQHQILDILAGAAPDDGYHDGKHFGNYEGLLPKKNSQYYREYTVTTPGLNHRGARRIVVGGGTKTDPEVWYYSGDHFHTFCSIPDAEEN</sequence>
<dbReference type="InterPro" id="IPR000026">
    <property type="entry name" value="N1-like"/>
</dbReference>
<evidence type="ECO:0000313" key="6">
    <source>
        <dbReference type="Proteomes" id="UP000515275"/>
    </source>
</evidence>
<evidence type="ECO:0000256" key="1">
    <source>
        <dbReference type="ARBA" id="ARBA00022722"/>
    </source>
</evidence>
<dbReference type="GO" id="GO:0004521">
    <property type="term" value="F:RNA endonuclease activity"/>
    <property type="evidence" value="ECO:0007669"/>
    <property type="project" value="InterPro"/>
</dbReference>
<feature type="signal peptide" evidence="4">
    <location>
        <begin position="1"/>
        <end position="18"/>
    </location>
</feature>
<protein>
    <submittedName>
        <fullName evidence="5">Ribonuclease</fullName>
    </submittedName>
</protein>
<accession>A0A7G7YMR0</accession>
<dbReference type="AlphaFoldDB" id="A0A7G7YMR0"/>
<dbReference type="Pfam" id="PF00545">
    <property type="entry name" value="Ribonuclease"/>
    <property type="match status" value="1"/>
</dbReference>
<keyword evidence="4" id="KW-0732">Signal</keyword>
<feature type="region of interest" description="Disordered" evidence="3">
    <location>
        <begin position="31"/>
        <end position="68"/>
    </location>
</feature>
<keyword evidence="1" id="KW-0540">Nuclease</keyword>
<keyword evidence="2" id="KW-0378">Hydrolase</keyword>
<evidence type="ECO:0000313" key="5">
    <source>
        <dbReference type="EMBL" id="QNH95780.1"/>
    </source>
</evidence>
<dbReference type="GO" id="GO:0016787">
    <property type="term" value="F:hydrolase activity"/>
    <property type="evidence" value="ECO:0007669"/>
    <property type="project" value="UniProtKB-KW"/>
</dbReference>
<dbReference type="InterPro" id="IPR016191">
    <property type="entry name" value="Ribonuclease/ribotoxin"/>
</dbReference>
<evidence type="ECO:0000256" key="2">
    <source>
        <dbReference type="ARBA" id="ARBA00022801"/>
    </source>
</evidence>
<dbReference type="GO" id="GO:0003723">
    <property type="term" value="F:RNA binding"/>
    <property type="evidence" value="ECO:0007669"/>
    <property type="project" value="InterPro"/>
</dbReference>
<evidence type="ECO:0000256" key="3">
    <source>
        <dbReference type="SAM" id="MobiDB-lite"/>
    </source>
</evidence>
<reference evidence="5 6" key="1">
    <citation type="submission" date="2019-12" db="EMBL/GenBank/DDBJ databases">
        <title>Corynebacterium sp. nov., isolated from feces of the Anser Albifrons in China.</title>
        <authorList>
            <person name="Liu Q."/>
        </authorList>
    </citation>
    <scope>NUCLEOTIDE SEQUENCE [LARGE SCALE GENOMIC DNA]</scope>
    <source>
        <strain evidence="5 6">23H37-10</strain>
    </source>
</reference>
<dbReference type="Gene3D" id="3.10.450.30">
    <property type="entry name" value="Microbial ribonucleases"/>
    <property type="match status" value="1"/>
</dbReference>
<dbReference type="Proteomes" id="UP000515275">
    <property type="component" value="Chromosome"/>
</dbReference>
<proteinExistence type="predicted"/>
<keyword evidence="6" id="KW-1185">Reference proteome</keyword>
<feature type="compositionally biased region" description="Polar residues" evidence="3">
    <location>
        <begin position="38"/>
        <end position="60"/>
    </location>
</feature>
<dbReference type="KEGG" id="cans:GP473_03000"/>
<organism evidence="5 6">
    <name type="scientific">Corynebacterium anserum</name>
    <dbReference type="NCBI Taxonomy" id="2684406"/>
    <lineage>
        <taxon>Bacteria</taxon>
        <taxon>Bacillati</taxon>
        <taxon>Actinomycetota</taxon>
        <taxon>Actinomycetes</taxon>
        <taxon>Mycobacteriales</taxon>
        <taxon>Corynebacteriaceae</taxon>
        <taxon>Corynebacterium</taxon>
    </lineage>
</organism>
<name>A0A7G7YMR0_9CORY</name>
<gene>
    <name evidence="5" type="ORF">GP473_03000</name>
</gene>
<dbReference type="EMBL" id="CP046883">
    <property type="protein sequence ID" value="QNH95780.1"/>
    <property type="molecule type" value="Genomic_DNA"/>
</dbReference>